<proteinExistence type="predicted"/>
<evidence type="ECO:0008006" key="4">
    <source>
        <dbReference type="Google" id="ProtNLM"/>
    </source>
</evidence>
<evidence type="ECO:0000313" key="3">
    <source>
        <dbReference type="Proteomes" id="UP000185783"/>
    </source>
</evidence>
<dbReference type="Pfam" id="PF05159">
    <property type="entry name" value="Capsule_synth"/>
    <property type="match status" value="1"/>
</dbReference>
<dbReference type="GO" id="GO:0015774">
    <property type="term" value="P:polysaccharide transport"/>
    <property type="evidence" value="ECO:0007669"/>
    <property type="project" value="InterPro"/>
</dbReference>
<dbReference type="CDD" id="cd16441">
    <property type="entry name" value="beta_Kdo_transferase_KpsS"/>
    <property type="match status" value="1"/>
</dbReference>
<sequence>MNIDASVLGSDELAERSFVFLQGPLSPLYRRVGRKLEAAGAQVCRINFCLGDALHWPSLNTVPFRGRPRQWPAFFRDVLRHLKATDLVCHGDQRLYHRLAIEMARRDGVRVHVSEMGLLRPGYMTLCRNGLGSACPMPRDPVQVRAQAHMLRKTTASGGEFPTRFTMQALPDVVYNLANYFDLLAFPHYQKHTLYNPVVEYGRWIAKLVGRRHQERRAAAVMKRLCDEPAPRFLFPLQLEGDFQIRTQSQFGSMIPALRHVMESFARSAPASAHLVVKEHPLDAGFEDFGGVLKRLARSLGCAQRVHFVQGGPMPAWLALCHGVVTVNSTAGLEALQDAKPVKCLSPTLYDLPGLTDQQTLDGFWRNPVKPEMDLLQDFLKVLIAQTQVPGSIHHPGGLTTAVESFVSKLACTFEPHQETSGLQPDLQAHYESEGRA</sequence>
<dbReference type="GO" id="GO:0000271">
    <property type="term" value="P:polysaccharide biosynthetic process"/>
    <property type="evidence" value="ECO:0007669"/>
    <property type="project" value="InterPro"/>
</dbReference>
<dbReference type="EMBL" id="LVVZ01000022">
    <property type="protein sequence ID" value="OKL43112.1"/>
    <property type="molecule type" value="Genomic_DNA"/>
</dbReference>
<evidence type="ECO:0000313" key="2">
    <source>
        <dbReference type="EMBL" id="OKL43112.1"/>
    </source>
</evidence>
<dbReference type="Proteomes" id="UP000185783">
    <property type="component" value="Unassembled WGS sequence"/>
</dbReference>
<gene>
    <name evidence="2" type="ORF">A3843_15440</name>
</gene>
<evidence type="ECO:0000256" key="1">
    <source>
        <dbReference type="SAM" id="MobiDB-lite"/>
    </source>
</evidence>
<reference evidence="2 3" key="1">
    <citation type="submission" date="2016-03" db="EMBL/GenBank/DDBJ databases">
        <title>Genome sequence of Nesiotobacter sp. nov., a moderately halophilic alphaproteobacterium isolated from the Yellow Sea, China.</title>
        <authorList>
            <person name="Zhang G."/>
            <person name="Zhang R."/>
        </authorList>
    </citation>
    <scope>NUCLEOTIDE SEQUENCE [LARGE SCALE GENOMIC DNA]</scope>
    <source>
        <strain evidence="2 3">WB1-6</strain>
    </source>
</reference>
<dbReference type="STRING" id="197461.A3843_15440"/>
<keyword evidence="3" id="KW-1185">Reference proteome</keyword>
<accession>A0A1U7JEK7</accession>
<name>A0A1U7JEK7_9HYPH</name>
<comment type="caution">
    <text evidence="2">The sequence shown here is derived from an EMBL/GenBank/DDBJ whole genome shotgun (WGS) entry which is preliminary data.</text>
</comment>
<protein>
    <recommendedName>
        <fullName evidence="4">Capsule polysaccharide biosynthesis protein</fullName>
    </recommendedName>
</protein>
<organism evidence="2 3">
    <name type="scientific">Pseudovibrio exalbescens</name>
    <dbReference type="NCBI Taxonomy" id="197461"/>
    <lineage>
        <taxon>Bacteria</taxon>
        <taxon>Pseudomonadati</taxon>
        <taxon>Pseudomonadota</taxon>
        <taxon>Alphaproteobacteria</taxon>
        <taxon>Hyphomicrobiales</taxon>
        <taxon>Stappiaceae</taxon>
        <taxon>Pseudovibrio</taxon>
    </lineage>
</organism>
<dbReference type="RefSeq" id="WP_051269592.1">
    <property type="nucleotide sequence ID" value="NZ_LVVZ01000022.1"/>
</dbReference>
<dbReference type="InterPro" id="IPR007833">
    <property type="entry name" value="Capsule_polysaccharide_synth"/>
</dbReference>
<dbReference type="AlphaFoldDB" id="A0A1U7JEK7"/>
<feature type="region of interest" description="Disordered" evidence="1">
    <location>
        <begin position="417"/>
        <end position="437"/>
    </location>
</feature>